<protein>
    <submittedName>
        <fullName evidence="6">Serine/threonine-protein kinase HipA</fullName>
    </submittedName>
</protein>
<dbReference type="InterPro" id="IPR052028">
    <property type="entry name" value="HipA_Ser/Thr_kinase"/>
</dbReference>
<dbReference type="Proteomes" id="UP000192708">
    <property type="component" value="Unassembled WGS sequence"/>
</dbReference>
<feature type="domain" description="HipA N-terminal subdomain 1" evidence="5">
    <location>
        <begin position="5"/>
        <end position="102"/>
    </location>
</feature>
<dbReference type="Pfam" id="PF07804">
    <property type="entry name" value="HipA_C"/>
    <property type="match status" value="1"/>
</dbReference>
<reference evidence="6 7" key="1">
    <citation type="submission" date="2017-04" db="EMBL/GenBank/DDBJ databases">
        <authorList>
            <person name="Afonso C.L."/>
            <person name="Miller P.J."/>
            <person name="Scott M.A."/>
            <person name="Spackman E."/>
            <person name="Goraichik I."/>
            <person name="Dimitrov K.M."/>
            <person name="Suarez D.L."/>
            <person name="Swayne D.E."/>
        </authorList>
    </citation>
    <scope>NUCLEOTIDE SEQUENCE [LARGE SCALE GENOMIC DNA]</scope>
    <source>
        <strain evidence="6 7">VK13</strain>
    </source>
</reference>
<dbReference type="GO" id="GO:0004674">
    <property type="term" value="F:protein serine/threonine kinase activity"/>
    <property type="evidence" value="ECO:0007669"/>
    <property type="project" value="TreeGrafter"/>
</dbReference>
<dbReference type="GO" id="GO:0005829">
    <property type="term" value="C:cytosol"/>
    <property type="evidence" value="ECO:0007669"/>
    <property type="project" value="TreeGrafter"/>
</dbReference>
<gene>
    <name evidence="6" type="ORF">SAMN06296008_10929</name>
</gene>
<dbReference type="InterPro" id="IPR012893">
    <property type="entry name" value="HipA-like_C"/>
</dbReference>
<dbReference type="STRING" id="1938817.SAMN06296008_10929"/>
<dbReference type="RefSeq" id="WP_084283822.1">
    <property type="nucleotide sequence ID" value="NZ_FWXJ01000009.1"/>
</dbReference>
<dbReference type="AlphaFoldDB" id="A0A1W2AK87"/>
<feature type="domain" description="HipA-like C-terminal" evidence="4">
    <location>
        <begin position="148"/>
        <end position="388"/>
    </location>
</feature>
<dbReference type="CDD" id="cd17793">
    <property type="entry name" value="HipA"/>
    <property type="match status" value="1"/>
</dbReference>
<dbReference type="EMBL" id="FWXJ01000009">
    <property type="protein sequence ID" value="SMC61105.1"/>
    <property type="molecule type" value="Genomic_DNA"/>
</dbReference>
<dbReference type="OrthoDB" id="9805913at2"/>
<accession>A0A1W2AK87</accession>
<keyword evidence="3 6" id="KW-0418">Kinase</keyword>
<dbReference type="PANTHER" id="PTHR37419">
    <property type="entry name" value="SERINE/THREONINE-PROTEIN KINASE TOXIN HIPA"/>
    <property type="match status" value="1"/>
</dbReference>
<dbReference type="InterPro" id="IPR017508">
    <property type="entry name" value="HipA_N1"/>
</dbReference>
<keyword evidence="2" id="KW-0808">Transferase</keyword>
<sequence length="431" mass="48154">MVRDLNVWFFGECVGMLTQNMGQLTFRYLPMWLESKNAQPLSQSLPLVAEPFEDKIARPFFAGLLPEGNKRSAVAKILKVSSKNDFAILDGIGGECAGALVFLEPGQSPPIEEHVTESIEWLNDDQLFGVLERLSKKPLLAGESGLRLSLAGAQEKLPVVVREIQKRDESVSPFEIGLPKDNVPSSYILKPEISGVEGSVYNEAFCLSLAKELKLLTANAKIGHTKNRTYLLVERYDRTLDHRGQLKRLHQEDFCQALGIPPELKYQNEGGPTIGDGFALIRKVTSPSASHLLRLLDYIIFNCLVGNNDAHAKNFSLLYGKNGPQLAPLYDVLSTAVYPDLTDKMAMKIGSKYRFEELYARHWQQMGAAAQLGYSPLKKRVLEIAKELPHLAKEVQTQFESKGCYHPIIAKIISLIEERCATTIHRFSIDK</sequence>
<dbReference type="Pfam" id="PF13657">
    <property type="entry name" value="Couple_hipA"/>
    <property type="match status" value="1"/>
</dbReference>
<organism evidence="6 7">
    <name type="scientific">Polynucleobacter kasalickyi</name>
    <dbReference type="NCBI Taxonomy" id="1938817"/>
    <lineage>
        <taxon>Bacteria</taxon>
        <taxon>Pseudomonadati</taxon>
        <taxon>Pseudomonadota</taxon>
        <taxon>Betaproteobacteria</taxon>
        <taxon>Burkholderiales</taxon>
        <taxon>Burkholderiaceae</taxon>
        <taxon>Polynucleobacter</taxon>
    </lineage>
</organism>
<dbReference type="Gene3D" id="1.10.1070.20">
    <property type="match status" value="1"/>
</dbReference>
<evidence type="ECO:0000313" key="6">
    <source>
        <dbReference type="EMBL" id="SMC61105.1"/>
    </source>
</evidence>
<keyword evidence="7" id="KW-1185">Reference proteome</keyword>
<name>A0A1W2AK87_9BURK</name>
<evidence type="ECO:0000256" key="3">
    <source>
        <dbReference type="ARBA" id="ARBA00022777"/>
    </source>
</evidence>
<evidence type="ECO:0000259" key="5">
    <source>
        <dbReference type="Pfam" id="PF13657"/>
    </source>
</evidence>
<evidence type="ECO:0000259" key="4">
    <source>
        <dbReference type="Pfam" id="PF07804"/>
    </source>
</evidence>
<evidence type="ECO:0000313" key="7">
    <source>
        <dbReference type="Proteomes" id="UP000192708"/>
    </source>
</evidence>
<comment type="similarity">
    <text evidence="1">Belongs to the HipA Ser/Thr kinase family.</text>
</comment>
<dbReference type="PANTHER" id="PTHR37419:SF1">
    <property type="entry name" value="SERINE_THREONINE-PROTEIN KINASE TOXIN HIPA"/>
    <property type="match status" value="1"/>
</dbReference>
<proteinExistence type="inferred from homology"/>
<evidence type="ECO:0000256" key="2">
    <source>
        <dbReference type="ARBA" id="ARBA00022679"/>
    </source>
</evidence>
<evidence type="ECO:0000256" key="1">
    <source>
        <dbReference type="ARBA" id="ARBA00010164"/>
    </source>
</evidence>
<dbReference type="NCBIfam" id="TIGR03071">
    <property type="entry name" value="couple_hipA"/>
    <property type="match status" value="1"/>
</dbReference>